<protein>
    <submittedName>
        <fullName evidence="1">Uncharacterized protein</fullName>
    </submittedName>
</protein>
<accession>A0A2P5WEN3</accession>
<dbReference type="Proteomes" id="UP000239757">
    <property type="component" value="Unassembled WGS sequence"/>
</dbReference>
<dbReference type="AlphaFoldDB" id="A0A2P5WEN3"/>
<name>A0A2P5WEN3_GOSBA</name>
<evidence type="ECO:0000313" key="2">
    <source>
        <dbReference type="Proteomes" id="UP000239757"/>
    </source>
</evidence>
<sequence length="130" mass="14957">MSISLWILDDCRRPFEFVYNHLPRTSSKVIGGTFHVDELGSTGKSFSHTRNMHSRVHFIDKLFNIERDFSTNCHEMCTWIMKCLEPPTIASSVLEINSVGLRWYTGSTTNAPWYPTIVEKMCLCDPPCHS</sequence>
<organism evidence="1 2">
    <name type="scientific">Gossypium barbadense</name>
    <name type="common">Sea Island cotton</name>
    <name type="synonym">Hibiscus barbadensis</name>
    <dbReference type="NCBI Taxonomy" id="3634"/>
    <lineage>
        <taxon>Eukaryota</taxon>
        <taxon>Viridiplantae</taxon>
        <taxon>Streptophyta</taxon>
        <taxon>Embryophyta</taxon>
        <taxon>Tracheophyta</taxon>
        <taxon>Spermatophyta</taxon>
        <taxon>Magnoliopsida</taxon>
        <taxon>eudicotyledons</taxon>
        <taxon>Gunneridae</taxon>
        <taxon>Pentapetalae</taxon>
        <taxon>rosids</taxon>
        <taxon>malvids</taxon>
        <taxon>Malvales</taxon>
        <taxon>Malvaceae</taxon>
        <taxon>Malvoideae</taxon>
        <taxon>Gossypium</taxon>
    </lineage>
</organism>
<reference evidence="1 2" key="1">
    <citation type="submission" date="2015-01" db="EMBL/GenBank/DDBJ databases">
        <title>Genome of allotetraploid Gossypium barbadense reveals genomic plasticity and fiber elongation in cotton evolution.</title>
        <authorList>
            <person name="Chen X."/>
            <person name="Liu X."/>
            <person name="Zhao B."/>
            <person name="Zheng H."/>
            <person name="Hu Y."/>
            <person name="Lu G."/>
            <person name="Yang C."/>
            <person name="Chen J."/>
            <person name="Shan C."/>
            <person name="Zhang L."/>
            <person name="Zhou Y."/>
            <person name="Wang L."/>
            <person name="Guo W."/>
            <person name="Bai Y."/>
            <person name="Ruan J."/>
            <person name="Shangguan X."/>
            <person name="Mao Y."/>
            <person name="Jiang J."/>
            <person name="Zhu Y."/>
            <person name="Lei J."/>
            <person name="Kang H."/>
            <person name="Chen S."/>
            <person name="He X."/>
            <person name="Wang R."/>
            <person name="Wang Y."/>
            <person name="Chen J."/>
            <person name="Wang L."/>
            <person name="Yu S."/>
            <person name="Wang B."/>
            <person name="Wei J."/>
            <person name="Song S."/>
            <person name="Lu X."/>
            <person name="Gao Z."/>
            <person name="Gu W."/>
            <person name="Deng X."/>
            <person name="Ma D."/>
            <person name="Wang S."/>
            <person name="Liang W."/>
            <person name="Fang L."/>
            <person name="Cai C."/>
            <person name="Zhu X."/>
            <person name="Zhou B."/>
            <person name="Zhang Y."/>
            <person name="Chen Z."/>
            <person name="Xu S."/>
            <person name="Zhu R."/>
            <person name="Wang S."/>
            <person name="Zhang T."/>
            <person name="Zhao G."/>
        </authorList>
    </citation>
    <scope>NUCLEOTIDE SEQUENCE [LARGE SCALE GENOMIC DNA]</scope>
    <source>
        <strain evidence="2">cv. Xinhai21</strain>
        <tissue evidence="1">Leaf</tissue>
    </source>
</reference>
<evidence type="ECO:0000313" key="1">
    <source>
        <dbReference type="EMBL" id="PPR89553.1"/>
    </source>
</evidence>
<gene>
    <name evidence="1" type="ORF">GOBAR_AA31120</name>
</gene>
<dbReference type="EMBL" id="KZ667903">
    <property type="protein sequence ID" value="PPR89553.1"/>
    <property type="molecule type" value="Genomic_DNA"/>
</dbReference>
<proteinExistence type="predicted"/>